<keyword evidence="5" id="KW-0675">Receptor</keyword>
<keyword evidence="2" id="KW-0813">Transport</keyword>
<dbReference type="PANTHER" id="PTHR33376">
    <property type="match status" value="1"/>
</dbReference>
<dbReference type="AlphaFoldDB" id="A0A380W8Y3"/>
<dbReference type="InterPro" id="IPR038404">
    <property type="entry name" value="TRAP_DctP_sf"/>
</dbReference>
<evidence type="ECO:0000256" key="2">
    <source>
        <dbReference type="ARBA" id="ARBA00022448"/>
    </source>
</evidence>
<reference evidence="5 6" key="1">
    <citation type="submission" date="2018-06" db="EMBL/GenBank/DDBJ databases">
        <authorList>
            <consortium name="Pathogen Informatics"/>
            <person name="Doyle S."/>
        </authorList>
    </citation>
    <scope>NUCLEOTIDE SEQUENCE [LARGE SCALE GENOMIC DNA]</scope>
    <source>
        <strain evidence="5 6">NCTC12722</strain>
    </source>
</reference>
<dbReference type="RefSeq" id="WP_002715934.1">
    <property type="nucleotide sequence ID" value="NZ_UFSI01000001.1"/>
</dbReference>
<feature type="chain" id="PRO_5016565664" evidence="4">
    <location>
        <begin position="22"/>
        <end position="329"/>
    </location>
</feature>
<dbReference type="OrthoDB" id="8678862at2"/>
<dbReference type="PANTHER" id="PTHR33376:SF7">
    <property type="entry name" value="C4-DICARBOXYLATE-BINDING PROTEIN DCTB"/>
    <property type="match status" value="1"/>
</dbReference>
<comment type="similarity">
    <text evidence="1">Belongs to the bacterial solute-binding protein 7 family.</text>
</comment>
<dbReference type="PROSITE" id="PS51257">
    <property type="entry name" value="PROKAR_LIPOPROTEIN"/>
    <property type="match status" value="1"/>
</dbReference>
<organism evidence="5 6">
    <name type="scientific">Afipia felis</name>
    <name type="common">Cat scratch disease bacillus</name>
    <dbReference type="NCBI Taxonomy" id="1035"/>
    <lineage>
        <taxon>Bacteria</taxon>
        <taxon>Pseudomonadati</taxon>
        <taxon>Pseudomonadota</taxon>
        <taxon>Alphaproteobacteria</taxon>
        <taxon>Hyphomicrobiales</taxon>
        <taxon>Nitrobacteraceae</taxon>
        <taxon>Afipia</taxon>
    </lineage>
</organism>
<evidence type="ECO:0000256" key="4">
    <source>
        <dbReference type="SAM" id="SignalP"/>
    </source>
</evidence>
<name>A0A380W8Y3_AFIFE</name>
<dbReference type="InterPro" id="IPR018389">
    <property type="entry name" value="DctP_fam"/>
</dbReference>
<evidence type="ECO:0000313" key="6">
    <source>
        <dbReference type="Proteomes" id="UP000254343"/>
    </source>
</evidence>
<evidence type="ECO:0000256" key="3">
    <source>
        <dbReference type="ARBA" id="ARBA00022729"/>
    </source>
</evidence>
<proteinExistence type="inferred from homology"/>
<dbReference type="GO" id="GO:0055085">
    <property type="term" value="P:transmembrane transport"/>
    <property type="evidence" value="ECO:0007669"/>
    <property type="project" value="InterPro"/>
</dbReference>
<gene>
    <name evidence="5" type="primary">yiaO</name>
    <name evidence="5" type="ORF">NCTC12722_02317</name>
</gene>
<feature type="signal peptide" evidence="4">
    <location>
        <begin position="1"/>
        <end position="21"/>
    </location>
</feature>
<evidence type="ECO:0000313" key="5">
    <source>
        <dbReference type="EMBL" id="SUU85109.1"/>
    </source>
</evidence>
<evidence type="ECO:0000256" key="1">
    <source>
        <dbReference type="ARBA" id="ARBA00009023"/>
    </source>
</evidence>
<dbReference type="Gene3D" id="3.40.190.170">
    <property type="entry name" value="Bacterial extracellular solute-binding protein, family 7"/>
    <property type="match status" value="1"/>
</dbReference>
<protein>
    <submittedName>
        <fullName evidence="5">Extracytoplasmic solute receptor protein yiaO</fullName>
    </submittedName>
</protein>
<dbReference type="Proteomes" id="UP000254343">
    <property type="component" value="Unassembled WGS sequence"/>
</dbReference>
<dbReference type="NCBIfam" id="NF037995">
    <property type="entry name" value="TRAP_S1"/>
    <property type="match status" value="1"/>
</dbReference>
<dbReference type="Pfam" id="PF03480">
    <property type="entry name" value="DctP"/>
    <property type="match status" value="1"/>
</dbReference>
<dbReference type="GO" id="GO:0015740">
    <property type="term" value="P:C4-dicarboxylate transport"/>
    <property type="evidence" value="ECO:0007669"/>
    <property type="project" value="TreeGrafter"/>
</dbReference>
<accession>A0A380W8Y3</accession>
<dbReference type="EMBL" id="UIGB01000001">
    <property type="protein sequence ID" value="SUU85109.1"/>
    <property type="molecule type" value="Genomic_DNA"/>
</dbReference>
<sequence>MKFYAILAGAAAIAISGACHAETVLKASHQFPGGKGDVRDDMVQLVAKEAKDANIGLSIQVYPGASLFKPNDQWNATANGQLDITLLPLDYASGKAPVFSATLMPGLIRNQDRAKRINDSQFMKDMRAEIEKRGVIVLSDAWFAGGLASKGGCILKPSEMKGRKIRAAGPTFAAMWQAAGASIVSPPSNEIYNAFQTGVIDGTDTSLSTFASMRLYEQADCLTEPGKNALWFMYQPMLMSKKSFNKLTKEQQAVLLKAGKDAQKLFEDRADKINDDAVKAFKDHNAKVVTLDDADYQAWLDIAKKTSWAEFAKQVPNGQKLIDEALAVK</sequence>
<keyword evidence="3 4" id="KW-0732">Signal</keyword>